<keyword evidence="1" id="KW-0812">Transmembrane</keyword>
<feature type="transmembrane region" description="Helical" evidence="1">
    <location>
        <begin position="77"/>
        <end position="95"/>
    </location>
</feature>
<dbReference type="Proteomes" id="UP000561438">
    <property type="component" value="Unassembled WGS sequence"/>
</dbReference>
<evidence type="ECO:0000256" key="1">
    <source>
        <dbReference type="SAM" id="Phobius"/>
    </source>
</evidence>
<reference evidence="2 3" key="1">
    <citation type="submission" date="2020-06" db="EMBL/GenBank/DDBJ databases">
        <title>Altererythrobacter sp. HHU K3-1.</title>
        <authorList>
            <person name="Zhang D."/>
            <person name="Xue H."/>
        </authorList>
    </citation>
    <scope>NUCLEOTIDE SEQUENCE [LARGE SCALE GENOMIC DNA]</scope>
    <source>
        <strain evidence="2 3">HHU K3-1</strain>
    </source>
</reference>
<evidence type="ECO:0000313" key="3">
    <source>
        <dbReference type="Proteomes" id="UP000561438"/>
    </source>
</evidence>
<sequence length="103" mass="11614">MEVTLSVLQVFPAVAYLCLAYTCRKAFVRSWNREPRAFDLIEAPIFFTSLSIAYNILWVVCAGSFEPPANNLEAFGRLLGMGFHLACCYLLIRGVKDLRGYGR</sequence>
<proteinExistence type="predicted"/>
<keyword evidence="1" id="KW-1133">Transmembrane helix</keyword>
<keyword evidence="1" id="KW-0472">Membrane</keyword>
<comment type="caution">
    <text evidence="2">The sequence shown here is derived from an EMBL/GenBank/DDBJ whole genome shotgun (WGS) entry which is preliminary data.</text>
</comment>
<dbReference type="EMBL" id="JABWGV010000001">
    <property type="protein sequence ID" value="NVD44375.1"/>
    <property type="molecule type" value="Genomic_DNA"/>
</dbReference>
<feature type="transmembrane region" description="Helical" evidence="1">
    <location>
        <begin position="44"/>
        <end position="65"/>
    </location>
</feature>
<organism evidence="2 3">
    <name type="scientific">Qipengyuania atrilutea</name>
    <dbReference type="NCBI Taxonomy" id="2744473"/>
    <lineage>
        <taxon>Bacteria</taxon>
        <taxon>Pseudomonadati</taxon>
        <taxon>Pseudomonadota</taxon>
        <taxon>Alphaproteobacteria</taxon>
        <taxon>Sphingomonadales</taxon>
        <taxon>Erythrobacteraceae</taxon>
        <taxon>Qipengyuania</taxon>
    </lineage>
</organism>
<feature type="transmembrane region" description="Helical" evidence="1">
    <location>
        <begin position="6"/>
        <end position="23"/>
    </location>
</feature>
<dbReference type="RefSeq" id="WP_176266617.1">
    <property type="nucleotide sequence ID" value="NZ_JABWGV010000001.1"/>
</dbReference>
<name>A0A850H5H0_9SPHN</name>
<gene>
    <name evidence="2" type="ORF">HUV48_05020</name>
</gene>
<dbReference type="AlphaFoldDB" id="A0A850H5H0"/>
<evidence type="ECO:0000313" key="2">
    <source>
        <dbReference type="EMBL" id="NVD44375.1"/>
    </source>
</evidence>
<accession>A0A850H5H0</accession>
<keyword evidence="3" id="KW-1185">Reference proteome</keyword>
<protein>
    <submittedName>
        <fullName evidence="2">Uncharacterized protein</fullName>
    </submittedName>
</protein>